<evidence type="ECO:0000256" key="1">
    <source>
        <dbReference type="SAM" id="MobiDB-lite"/>
    </source>
</evidence>
<feature type="region of interest" description="Disordered" evidence="1">
    <location>
        <begin position="18"/>
        <end position="44"/>
    </location>
</feature>
<protein>
    <submittedName>
        <fullName evidence="2">Uncharacterized protein</fullName>
    </submittedName>
</protein>
<reference evidence="2 3" key="1">
    <citation type="journal article" date="2019" name="Nat. Plants">
        <title>Genome sequencing of Musa balbisiana reveals subgenome evolution and function divergence in polyploid bananas.</title>
        <authorList>
            <person name="Yao X."/>
        </authorList>
    </citation>
    <scope>NUCLEOTIDE SEQUENCE [LARGE SCALE GENOMIC DNA]</scope>
    <source>
        <strain evidence="3">cv. DH-PKW</strain>
        <tissue evidence="2">Leaves</tissue>
    </source>
</reference>
<proteinExistence type="predicted"/>
<dbReference type="Proteomes" id="UP000317650">
    <property type="component" value="Chromosome 2"/>
</dbReference>
<dbReference type="PANTHER" id="PTHR35488:SF4">
    <property type="entry name" value="DUF4005 DOMAIN-CONTAINING PROTEIN"/>
    <property type="match status" value="1"/>
</dbReference>
<dbReference type="EMBL" id="PYDT01000011">
    <property type="protein sequence ID" value="THU44594.1"/>
    <property type="molecule type" value="Genomic_DNA"/>
</dbReference>
<feature type="region of interest" description="Disordered" evidence="1">
    <location>
        <begin position="95"/>
        <end position="119"/>
    </location>
</feature>
<dbReference type="AlphaFoldDB" id="A0A4S8IAQ4"/>
<keyword evidence="3" id="KW-1185">Reference proteome</keyword>
<dbReference type="PANTHER" id="PTHR35488">
    <property type="entry name" value="OS05G0358900 PROTEIN-RELATED"/>
    <property type="match status" value="1"/>
</dbReference>
<comment type="caution">
    <text evidence="2">The sequence shown here is derived from an EMBL/GenBank/DDBJ whole genome shotgun (WGS) entry which is preliminary data.</text>
</comment>
<feature type="compositionally biased region" description="Polar residues" evidence="1">
    <location>
        <begin position="106"/>
        <end position="115"/>
    </location>
</feature>
<dbReference type="STRING" id="52838.A0A4S8IAQ4"/>
<name>A0A4S8IAQ4_MUSBA</name>
<sequence length="186" mass="21113">MTKEEDIDIDAFLRQSRKMKKPPVFPKDKNGNRHSIGYDDLQSGFPKIVGEGRHQAKDREFSLPNSDSFKKKVGMKERKNKTWKRSLSSWFKFHQRKAAEEAPPTTKFSKGSNPLDTERSLFSGPLSGNSRRFGTVQQHNWLAASGPLACCFTPTRAEETEVPYMHLDNHNNPVGTQAFGPVYLVT</sequence>
<gene>
    <name evidence="2" type="ORF">C4D60_Mb02t09020</name>
</gene>
<accession>A0A4S8IAQ4</accession>
<evidence type="ECO:0000313" key="3">
    <source>
        <dbReference type="Proteomes" id="UP000317650"/>
    </source>
</evidence>
<evidence type="ECO:0000313" key="2">
    <source>
        <dbReference type="EMBL" id="THU44594.1"/>
    </source>
</evidence>
<organism evidence="2 3">
    <name type="scientific">Musa balbisiana</name>
    <name type="common">Banana</name>
    <dbReference type="NCBI Taxonomy" id="52838"/>
    <lineage>
        <taxon>Eukaryota</taxon>
        <taxon>Viridiplantae</taxon>
        <taxon>Streptophyta</taxon>
        <taxon>Embryophyta</taxon>
        <taxon>Tracheophyta</taxon>
        <taxon>Spermatophyta</taxon>
        <taxon>Magnoliopsida</taxon>
        <taxon>Liliopsida</taxon>
        <taxon>Zingiberales</taxon>
        <taxon>Musaceae</taxon>
        <taxon>Musa</taxon>
    </lineage>
</organism>